<reference evidence="1 2" key="1">
    <citation type="submission" date="2017-05" db="EMBL/GenBank/DDBJ databases">
        <title>Biotechnological potential of actinobacteria isolated from South African environments.</title>
        <authorList>
            <person name="Le Roes-Hill M."/>
            <person name="Prins A."/>
            <person name="Durrell K.A."/>
        </authorList>
    </citation>
    <scope>NUCLEOTIDE SEQUENCE [LARGE SCALE GENOMIC DNA]</scope>
    <source>
        <strain evidence="1">BS2</strain>
    </source>
</reference>
<dbReference type="Proteomes" id="UP000194632">
    <property type="component" value="Unassembled WGS sequence"/>
</dbReference>
<dbReference type="STRING" id="417102.CA982_09080"/>
<dbReference type="EMBL" id="NGFO01000008">
    <property type="protein sequence ID" value="OUC79218.1"/>
    <property type="molecule type" value="Genomic_DNA"/>
</dbReference>
<evidence type="ECO:0000313" key="1">
    <source>
        <dbReference type="EMBL" id="OUC79218.1"/>
    </source>
</evidence>
<proteinExistence type="predicted"/>
<dbReference type="AlphaFoldDB" id="A0A243QEG7"/>
<evidence type="ECO:0000313" key="2">
    <source>
        <dbReference type="Proteomes" id="UP000194632"/>
    </source>
</evidence>
<organism evidence="1 2">
    <name type="scientific">Gordonia lacunae</name>
    <dbReference type="NCBI Taxonomy" id="417102"/>
    <lineage>
        <taxon>Bacteria</taxon>
        <taxon>Bacillati</taxon>
        <taxon>Actinomycetota</taxon>
        <taxon>Actinomycetes</taxon>
        <taxon>Mycobacteriales</taxon>
        <taxon>Gordoniaceae</taxon>
        <taxon>Gordonia</taxon>
    </lineage>
</organism>
<keyword evidence="2" id="KW-1185">Reference proteome</keyword>
<gene>
    <name evidence="1" type="ORF">CA982_09080</name>
</gene>
<accession>A0A243QEG7</accession>
<comment type="caution">
    <text evidence="1">The sequence shown here is derived from an EMBL/GenBank/DDBJ whole genome shotgun (WGS) entry which is preliminary data.</text>
</comment>
<name>A0A243QEG7_9ACTN</name>
<dbReference type="InterPro" id="IPR016024">
    <property type="entry name" value="ARM-type_fold"/>
</dbReference>
<sequence length="231" mass="24656">MSGDPVKRWTAELEQVDRAEWPDFLDSHSGLPGPRANTSLAIALSAMADQQLIDELLHSGDEYRTFCGAVSSGARVAMPGVITLLRELATDDRWRVREGVVIGLQLAADTARETVEQVVLAWSVDPDPLIARAAVATICEPRLLDSPAAAAAAIDACHRATAVLTGLSGAARRSPAARTLRQALGYCWSVAVAADPRPGMVAFDTLASDADADVQWIVRTNRAKKRMTALS</sequence>
<dbReference type="SUPFAM" id="SSF48371">
    <property type="entry name" value="ARM repeat"/>
    <property type="match status" value="1"/>
</dbReference>
<protein>
    <submittedName>
        <fullName evidence="1">PBS lyase heat domain-containing protein repeat-containing protein</fullName>
    </submittedName>
</protein>
<dbReference type="OrthoDB" id="154709at2"/>
<keyword evidence="1" id="KW-0456">Lyase</keyword>
<dbReference type="GO" id="GO:0016829">
    <property type="term" value="F:lyase activity"/>
    <property type="evidence" value="ECO:0007669"/>
    <property type="project" value="UniProtKB-KW"/>
</dbReference>